<dbReference type="HOGENOM" id="CLU_127995_0_0_1"/>
<feature type="transmembrane region" description="Helical" evidence="6">
    <location>
        <begin position="118"/>
        <end position="137"/>
    </location>
</feature>
<dbReference type="STRING" id="9785.ENSLAFP00000026588"/>
<organism evidence="7 8">
    <name type="scientific">Loxodonta africana</name>
    <name type="common">African elephant</name>
    <dbReference type="NCBI Taxonomy" id="9785"/>
    <lineage>
        <taxon>Eukaryota</taxon>
        <taxon>Metazoa</taxon>
        <taxon>Chordata</taxon>
        <taxon>Craniata</taxon>
        <taxon>Vertebrata</taxon>
        <taxon>Euteleostomi</taxon>
        <taxon>Mammalia</taxon>
        <taxon>Eutheria</taxon>
        <taxon>Afrotheria</taxon>
        <taxon>Proboscidea</taxon>
        <taxon>Elephantidae</taxon>
        <taxon>Loxodonta</taxon>
    </lineage>
</organism>
<dbReference type="GO" id="GO:0016236">
    <property type="term" value="P:macroautophagy"/>
    <property type="evidence" value="ECO:0007669"/>
    <property type="project" value="TreeGrafter"/>
</dbReference>
<reference evidence="7" key="2">
    <citation type="submission" date="2025-08" db="UniProtKB">
        <authorList>
            <consortium name="Ensembl"/>
        </authorList>
    </citation>
    <scope>IDENTIFICATION</scope>
    <source>
        <strain evidence="7">Isolate ISIS603380</strain>
    </source>
</reference>
<comment type="subcellular location">
    <subcellularLocation>
        <location evidence="1">Membrane</location>
        <topology evidence="1">Multi-pass membrane protein</topology>
    </subcellularLocation>
</comment>
<dbReference type="AlphaFoldDB" id="G3UFI0"/>
<dbReference type="eggNOG" id="KOG3966">
    <property type="taxonomic scope" value="Eukaryota"/>
</dbReference>
<keyword evidence="2 6" id="KW-0812">Transmembrane</keyword>
<name>G3UFI0_LOXAF</name>
<dbReference type="GO" id="GO:0016020">
    <property type="term" value="C:membrane"/>
    <property type="evidence" value="ECO:0007669"/>
    <property type="project" value="UniProtKB-SubCell"/>
</dbReference>
<dbReference type="OMA" id="WLWLEFF"/>
<feature type="transmembrane region" description="Helical" evidence="6">
    <location>
        <begin position="78"/>
        <end position="98"/>
    </location>
</feature>
<dbReference type="InParanoid" id="G3UFI0"/>
<evidence type="ECO:0000256" key="2">
    <source>
        <dbReference type="ARBA" id="ARBA00022692"/>
    </source>
</evidence>
<feature type="region of interest" description="Disordered" evidence="5">
    <location>
        <begin position="36"/>
        <end position="62"/>
    </location>
</feature>
<keyword evidence="3 6" id="KW-1133">Transmembrane helix</keyword>
<evidence type="ECO:0000313" key="7">
    <source>
        <dbReference type="Ensembl" id="ENSLAFP00000026588.1"/>
    </source>
</evidence>
<sequence length="180" mass="20333">DSKEIAHSVKTFPQDLARGIKDSIWGTCTISNLEAPREEQRQRRQNSVQTQRRAQGIKPEQESEPSILGRIFEGSTPWNGGVFCLSLLLFYQVCIPVLQLGRAQIIGDALLHGDVWLWLEFFLMSIFSALWVPLFVLSKVFNVTWFQDIAGMAFKVSGKKPYPCPSVGKVIADTLFNFLL</sequence>
<dbReference type="Ensembl" id="ENSLAFT00000025812.1">
    <property type="protein sequence ID" value="ENSLAFP00000026588.1"/>
    <property type="gene ID" value="ENSLAFG00000025850.1"/>
</dbReference>
<dbReference type="Proteomes" id="UP000007646">
    <property type="component" value="Unassembled WGS sequence"/>
</dbReference>
<dbReference type="PANTHER" id="PTHR21389:SF0">
    <property type="entry name" value="ETOPOSIDE-INDUCED PROTEIN 2.4 HOMOLOG"/>
    <property type="match status" value="1"/>
</dbReference>
<proteinExistence type="predicted"/>
<evidence type="ECO:0000256" key="5">
    <source>
        <dbReference type="SAM" id="MobiDB-lite"/>
    </source>
</evidence>
<reference evidence="7 8" key="1">
    <citation type="submission" date="2009-06" db="EMBL/GenBank/DDBJ databases">
        <title>The Genome Sequence of Loxodonta africana (African elephant).</title>
        <authorList>
            <person name="Di Palma F."/>
            <person name="Heiman D."/>
            <person name="Young S."/>
            <person name="Johnson J."/>
            <person name="Lander E.S."/>
            <person name="Lindblad-Toh K."/>
        </authorList>
    </citation>
    <scope>NUCLEOTIDE SEQUENCE [LARGE SCALE GENOMIC DNA]</scope>
    <source>
        <strain evidence="7 8">Isolate ISIS603380</strain>
    </source>
</reference>
<evidence type="ECO:0000313" key="8">
    <source>
        <dbReference type="Proteomes" id="UP000007646"/>
    </source>
</evidence>
<protein>
    <submittedName>
        <fullName evidence="7">Uncharacterized protein</fullName>
    </submittedName>
</protein>
<evidence type="ECO:0000256" key="1">
    <source>
        <dbReference type="ARBA" id="ARBA00004141"/>
    </source>
</evidence>
<evidence type="ECO:0000256" key="4">
    <source>
        <dbReference type="ARBA" id="ARBA00023136"/>
    </source>
</evidence>
<dbReference type="GO" id="GO:0005783">
    <property type="term" value="C:endoplasmic reticulum"/>
    <property type="evidence" value="ECO:0007669"/>
    <property type="project" value="TreeGrafter"/>
</dbReference>
<evidence type="ECO:0000256" key="6">
    <source>
        <dbReference type="SAM" id="Phobius"/>
    </source>
</evidence>
<keyword evidence="8" id="KW-1185">Reference proteome</keyword>
<dbReference type="PANTHER" id="PTHR21389">
    <property type="entry name" value="P53 INDUCED PROTEIN"/>
    <property type="match status" value="1"/>
</dbReference>
<reference evidence="7" key="3">
    <citation type="submission" date="2025-09" db="UniProtKB">
        <authorList>
            <consortium name="Ensembl"/>
        </authorList>
    </citation>
    <scope>IDENTIFICATION</scope>
    <source>
        <strain evidence="7">Isolate ISIS603380</strain>
    </source>
</reference>
<dbReference type="GeneTree" id="ENSGT00390000018633"/>
<keyword evidence="4 6" id="KW-0472">Membrane</keyword>
<evidence type="ECO:0000256" key="3">
    <source>
        <dbReference type="ARBA" id="ARBA00022989"/>
    </source>
</evidence>
<accession>G3UFI0</accession>